<dbReference type="Proteomes" id="UP001500945">
    <property type="component" value="Unassembled WGS sequence"/>
</dbReference>
<keyword evidence="1" id="KW-1133">Transmembrane helix</keyword>
<keyword evidence="1" id="KW-0472">Membrane</keyword>
<name>A0ABP8KDZ5_9MICO</name>
<dbReference type="EMBL" id="BAABGM010000011">
    <property type="protein sequence ID" value="GAA4404660.1"/>
    <property type="molecule type" value="Genomic_DNA"/>
</dbReference>
<evidence type="ECO:0008006" key="4">
    <source>
        <dbReference type="Google" id="ProtNLM"/>
    </source>
</evidence>
<organism evidence="2 3">
    <name type="scientific">Fodinibacter luteus</name>
    <dbReference type="NCBI Taxonomy" id="552064"/>
    <lineage>
        <taxon>Bacteria</taxon>
        <taxon>Bacillati</taxon>
        <taxon>Actinomycetota</taxon>
        <taxon>Actinomycetes</taxon>
        <taxon>Micrococcales</taxon>
        <taxon>Intrasporangiaceae</taxon>
        <taxon>Fodinibacter (ex Wang et al. 2009)</taxon>
    </lineage>
</organism>
<evidence type="ECO:0000313" key="3">
    <source>
        <dbReference type="Proteomes" id="UP001500945"/>
    </source>
</evidence>
<keyword evidence="1" id="KW-0812">Transmembrane</keyword>
<comment type="caution">
    <text evidence="2">The sequence shown here is derived from an EMBL/GenBank/DDBJ whole genome shotgun (WGS) entry which is preliminary data.</text>
</comment>
<accession>A0ABP8KDZ5</accession>
<feature type="transmembrane region" description="Helical" evidence="1">
    <location>
        <begin position="61"/>
        <end position="88"/>
    </location>
</feature>
<proteinExistence type="predicted"/>
<reference evidence="3" key="1">
    <citation type="journal article" date="2019" name="Int. J. Syst. Evol. Microbiol.">
        <title>The Global Catalogue of Microorganisms (GCM) 10K type strain sequencing project: providing services to taxonomists for standard genome sequencing and annotation.</title>
        <authorList>
            <consortium name="The Broad Institute Genomics Platform"/>
            <consortium name="The Broad Institute Genome Sequencing Center for Infectious Disease"/>
            <person name="Wu L."/>
            <person name="Ma J."/>
        </authorList>
    </citation>
    <scope>NUCLEOTIDE SEQUENCE [LARGE SCALE GENOMIC DNA]</scope>
    <source>
        <strain evidence="3">JCM 17809</strain>
    </source>
</reference>
<sequence length="188" mass="18451">MRMLRATVATLVVIGLGHSAHTLGGGAGPQPLAVTVLALLVAPLVWAVVRGRATASRMVLAMAAGQLVTHAALVAMAPGSGTAAAAHLHGDAALVVAAPPAGGADLTAALHLTPGMLLAHALATVLAAVLLSHGEDAVRAAVRQLLPDRPPVGTMVGRRPLAPPARPAVLTGRAVGPVGGRGPPLPVS</sequence>
<keyword evidence="3" id="KW-1185">Reference proteome</keyword>
<protein>
    <recommendedName>
        <fullName evidence="4">MFS transporter</fullName>
    </recommendedName>
</protein>
<gene>
    <name evidence="2" type="ORF">GCM10023168_17600</name>
</gene>
<feature type="transmembrane region" description="Helical" evidence="1">
    <location>
        <begin position="32"/>
        <end position="49"/>
    </location>
</feature>
<evidence type="ECO:0000313" key="2">
    <source>
        <dbReference type="EMBL" id="GAA4404660.1"/>
    </source>
</evidence>
<feature type="transmembrane region" description="Helical" evidence="1">
    <location>
        <begin position="108"/>
        <end position="131"/>
    </location>
</feature>
<evidence type="ECO:0000256" key="1">
    <source>
        <dbReference type="SAM" id="Phobius"/>
    </source>
</evidence>